<evidence type="ECO:0000313" key="1">
    <source>
        <dbReference type="EMBL" id="KAL3566411.1"/>
    </source>
</evidence>
<gene>
    <name evidence="1" type="ORF">D5086_031826</name>
</gene>
<protein>
    <submittedName>
        <fullName evidence="1">Uncharacterized protein</fullName>
    </submittedName>
</protein>
<sequence>MLMPSSFTRKWVLSTMASQMKHLLELNGGYSECGSMIVVVGRKEREVNLKVLKVPEIEQKVLDATDDVPWGPHGSALAEIVHATNKTVIHDLFLLSCSTECQMIMNVLWTRLGETGKGWSLVDEALTVIEYLVANGSDRAVDDVIDRTSIPDFSEGYFHIQLKLTMLVCLYRARYVGFSSSAIKSSSALFGSSSNFQNRDGYGGGGSGMTDEDSYDCYKKEQSQKDSYTKSHRGGKNDYQCSTLKELQSSFYRINRVLAVNNVDGESLASSNPRQKEGFQVKSGIWADSLSWTD</sequence>
<reference evidence="1 2" key="1">
    <citation type="journal article" date="2024" name="Plant Biotechnol. J.">
        <title>Genome and CRISPR/Cas9 system of a widespread forest tree (Populus alba) in the world.</title>
        <authorList>
            <person name="Liu Y.J."/>
            <person name="Jiang P.F."/>
            <person name="Han X.M."/>
            <person name="Li X.Y."/>
            <person name="Wang H.M."/>
            <person name="Wang Y.J."/>
            <person name="Wang X.X."/>
            <person name="Zeng Q.Y."/>
        </authorList>
    </citation>
    <scope>NUCLEOTIDE SEQUENCE [LARGE SCALE GENOMIC DNA]</scope>
    <source>
        <strain evidence="2">cv. PAL-ZL1</strain>
    </source>
</reference>
<keyword evidence="2" id="KW-1185">Reference proteome</keyword>
<dbReference type="Proteomes" id="UP000309997">
    <property type="component" value="Unassembled WGS sequence"/>
</dbReference>
<proteinExistence type="predicted"/>
<accession>A0ACC4AJQ8</accession>
<comment type="caution">
    <text evidence="1">The sequence shown here is derived from an EMBL/GenBank/DDBJ whole genome shotgun (WGS) entry which is preliminary data.</text>
</comment>
<name>A0ACC4AJQ8_POPAL</name>
<evidence type="ECO:0000313" key="2">
    <source>
        <dbReference type="Proteomes" id="UP000309997"/>
    </source>
</evidence>
<dbReference type="EMBL" id="RCHU02000018">
    <property type="protein sequence ID" value="KAL3566411.1"/>
    <property type="molecule type" value="Genomic_DNA"/>
</dbReference>
<organism evidence="1 2">
    <name type="scientific">Populus alba</name>
    <name type="common">White poplar</name>
    <dbReference type="NCBI Taxonomy" id="43335"/>
    <lineage>
        <taxon>Eukaryota</taxon>
        <taxon>Viridiplantae</taxon>
        <taxon>Streptophyta</taxon>
        <taxon>Embryophyta</taxon>
        <taxon>Tracheophyta</taxon>
        <taxon>Spermatophyta</taxon>
        <taxon>Magnoliopsida</taxon>
        <taxon>eudicotyledons</taxon>
        <taxon>Gunneridae</taxon>
        <taxon>Pentapetalae</taxon>
        <taxon>rosids</taxon>
        <taxon>fabids</taxon>
        <taxon>Malpighiales</taxon>
        <taxon>Salicaceae</taxon>
        <taxon>Saliceae</taxon>
        <taxon>Populus</taxon>
    </lineage>
</organism>